<dbReference type="GO" id="GO:0003824">
    <property type="term" value="F:catalytic activity"/>
    <property type="evidence" value="ECO:0007669"/>
    <property type="project" value="InterPro"/>
</dbReference>
<proteinExistence type="predicted"/>
<dbReference type="InterPro" id="IPR005302">
    <property type="entry name" value="MoCF_Sase_C"/>
</dbReference>
<dbReference type="GO" id="GO:0030151">
    <property type="term" value="F:molybdenum ion binding"/>
    <property type="evidence" value="ECO:0007669"/>
    <property type="project" value="InterPro"/>
</dbReference>
<evidence type="ECO:0000313" key="2">
    <source>
        <dbReference type="EMBL" id="ODN70062.1"/>
    </source>
</evidence>
<dbReference type="Proteomes" id="UP000094622">
    <property type="component" value="Unassembled WGS sequence"/>
</dbReference>
<gene>
    <name evidence="2" type="primary">yuaD</name>
    <name evidence="2" type="ORF">A6302_02602</name>
</gene>
<dbReference type="Gene3D" id="2.40.33.20">
    <property type="entry name" value="PK beta-barrel domain-like"/>
    <property type="match status" value="1"/>
</dbReference>
<dbReference type="RefSeq" id="WP_245294035.1">
    <property type="nucleotide sequence ID" value="NZ_MCRJ01000063.1"/>
</dbReference>
<evidence type="ECO:0000259" key="1">
    <source>
        <dbReference type="Pfam" id="PF03473"/>
    </source>
</evidence>
<evidence type="ECO:0000313" key="3">
    <source>
        <dbReference type="Proteomes" id="UP000094622"/>
    </source>
</evidence>
<name>A0A1E3H189_9HYPH</name>
<protein>
    <submittedName>
        <fullName evidence="2">Putative metal-sulfur cluster biosynthesis proteins YuaD</fullName>
    </submittedName>
</protein>
<dbReference type="GO" id="GO:0030170">
    <property type="term" value="F:pyridoxal phosphate binding"/>
    <property type="evidence" value="ECO:0007669"/>
    <property type="project" value="InterPro"/>
</dbReference>
<keyword evidence="3" id="KW-1185">Reference proteome</keyword>
<dbReference type="EMBL" id="MCRJ01000063">
    <property type="protein sequence ID" value="ODN70062.1"/>
    <property type="molecule type" value="Genomic_DNA"/>
</dbReference>
<sequence>MVVVEGQNAPCRYAGREIAREYPDRDGLDLMFPKAAKRLRGVVANVERPGALVAGANFEAKLPEQWIYG</sequence>
<dbReference type="AlphaFoldDB" id="A0A1E3H189"/>
<dbReference type="InterPro" id="IPR011037">
    <property type="entry name" value="Pyrv_Knase-like_insert_dom_sf"/>
</dbReference>
<comment type="caution">
    <text evidence="2">The sequence shown here is derived from an EMBL/GenBank/DDBJ whole genome shotgun (WGS) entry which is preliminary data.</text>
</comment>
<reference evidence="2 3" key="1">
    <citation type="submission" date="2016-07" db="EMBL/GenBank/DDBJ databases">
        <title>Draft Genome Sequence of Methylobrevis pamukkalensis PK2.</title>
        <authorList>
            <person name="Vasilenko O.V."/>
            <person name="Doronina N.V."/>
            <person name="Shmareva M.N."/>
            <person name="Tarlachkov S.V."/>
            <person name="Mustakhimov I."/>
            <person name="Trotsenko Y.A."/>
        </authorList>
    </citation>
    <scope>NUCLEOTIDE SEQUENCE [LARGE SCALE GENOMIC DNA]</scope>
    <source>
        <strain evidence="2 3">PK2</strain>
    </source>
</reference>
<feature type="domain" description="MOSC" evidence="1">
    <location>
        <begin position="3"/>
        <end position="56"/>
    </location>
</feature>
<dbReference type="SUPFAM" id="SSF50800">
    <property type="entry name" value="PK beta-barrel domain-like"/>
    <property type="match status" value="1"/>
</dbReference>
<dbReference type="Pfam" id="PF03473">
    <property type="entry name" value="MOSC"/>
    <property type="match status" value="1"/>
</dbReference>
<organism evidence="2 3">
    <name type="scientific">Methylobrevis pamukkalensis</name>
    <dbReference type="NCBI Taxonomy" id="1439726"/>
    <lineage>
        <taxon>Bacteria</taxon>
        <taxon>Pseudomonadati</taxon>
        <taxon>Pseudomonadota</taxon>
        <taxon>Alphaproteobacteria</taxon>
        <taxon>Hyphomicrobiales</taxon>
        <taxon>Pleomorphomonadaceae</taxon>
        <taxon>Methylobrevis</taxon>
    </lineage>
</organism>
<accession>A0A1E3H189</accession>